<evidence type="ECO:0000313" key="1">
    <source>
        <dbReference type="EMBL" id="GEM89950.1"/>
    </source>
</evidence>
<dbReference type="EMBL" id="BJXN01000008">
    <property type="protein sequence ID" value="GEM89950.1"/>
    <property type="molecule type" value="Genomic_DNA"/>
</dbReference>
<gene>
    <name evidence="1" type="ORF">ODE01S_13840</name>
</gene>
<proteinExistence type="predicted"/>
<comment type="caution">
    <text evidence="1">The sequence shown here is derived from an EMBL/GenBank/DDBJ whole genome shotgun (WGS) entry which is preliminary data.</text>
</comment>
<name>A0A511RJX6_9DEIN</name>
<dbReference type="OrthoDB" id="32597at2"/>
<evidence type="ECO:0000313" key="2">
    <source>
        <dbReference type="Proteomes" id="UP000321827"/>
    </source>
</evidence>
<sequence>MFFRKPDPHVKPEGMAYWVRVRTEPSGEVVPLRISRASELSPTAEGYYVRKVIVAPESLDRAVLEIWFDRRARVLRKAVEGGELVPIKEWS</sequence>
<protein>
    <submittedName>
        <fullName evidence="1">Uncharacterized protein</fullName>
    </submittedName>
</protein>
<dbReference type="Proteomes" id="UP000321827">
    <property type="component" value="Unassembled WGS sequence"/>
</dbReference>
<organism evidence="1 2">
    <name type="scientific">Oceanithermus desulfurans NBRC 100063</name>
    <dbReference type="NCBI Taxonomy" id="1227550"/>
    <lineage>
        <taxon>Bacteria</taxon>
        <taxon>Thermotogati</taxon>
        <taxon>Deinococcota</taxon>
        <taxon>Deinococci</taxon>
        <taxon>Thermales</taxon>
        <taxon>Thermaceae</taxon>
        <taxon>Oceanithermus</taxon>
    </lineage>
</organism>
<dbReference type="RefSeq" id="WP_147147251.1">
    <property type="nucleotide sequence ID" value="NZ_BJXN01000008.1"/>
</dbReference>
<dbReference type="AlphaFoldDB" id="A0A511RJX6"/>
<accession>A0A511RJX6</accession>
<reference evidence="1 2" key="1">
    <citation type="submission" date="2019-07" db="EMBL/GenBank/DDBJ databases">
        <title>Whole genome shotgun sequence of Oceanithermus desulfurans NBRC 100063.</title>
        <authorList>
            <person name="Hosoyama A."/>
            <person name="Uohara A."/>
            <person name="Ohji S."/>
            <person name="Ichikawa N."/>
        </authorList>
    </citation>
    <scope>NUCLEOTIDE SEQUENCE [LARGE SCALE GENOMIC DNA]</scope>
    <source>
        <strain evidence="1 2">NBRC 100063</strain>
    </source>
</reference>